<dbReference type="EMBL" id="CP099534">
    <property type="protein sequence ID" value="UYK89654.1"/>
    <property type="molecule type" value="Genomic_DNA"/>
</dbReference>
<dbReference type="InterPro" id="IPR029058">
    <property type="entry name" value="AB_hydrolase_fold"/>
</dbReference>
<proteinExistence type="predicted"/>
<dbReference type="InterPro" id="IPR002921">
    <property type="entry name" value="Fungal_lipase-type"/>
</dbReference>
<dbReference type="Pfam" id="PF01764">
    <property type="entry name" value="Lipase_3"/>
    <property type="match status" value="1"/>
</dbReference>
<evidence type="ECO:0000259" key="2">
    <source>
        <dbReference type="Pfam" id="PF01764"/>
    </source>
</evidence>
<gene>
    <name evidence="3" type="ORF">NG824_04215</name>
</gene>
<dbReference type="PANTHER" id="PTHR47372:SF11">
    <property type="entry name" value="RE19971P"/>
    <property type="match status" value="1"/>
</dbReference>
<dbReference type="AlphaFoldDB" id="A0AA46YA08"/>
<feature type="domain" description="Fungal lipase-type" evidence="2">
    <location>
        <begin position="67"/>
        <end position="154"/>
    </location>
</feature>
<feature type="region of interest" description="Disordered" evidence="1">
    <location>
        <begin position="648"/>
        <end position="674"/>
    </location>
</feature>
<organism evidence="3 4">
    <name type="scientific">Xanthomonas sacchari</name>
    <dbReference type="NCBI Taxonomy" id="56458"/>
    <lineage>
        <taxon>Bacteria</taxon>
        <taxon>Pseudomonadati</taxon>
        <taxon>Pseudomonadota</taxon>
        <taxon>Gammaproteobacteria</taxon>
        <taxon>Lysobacterales</taxon>
        <taxon>Lysobacteraceae</taxon>
        <taxon>Xanthomonas</taxon>
    </lineage>
</organism>
<dbReference type="Proteomes" id="UP001164392">
    <property type="component" value="Chromosome"/>
</dbReference>
<dbReference type="GO" id="GO:0006629">
    <property type="term" value="P:lipid metabolic process"/>
    <property type="evidence" value="ECO:0007669"/>
    <property type="project" value="InterPro"/>
</dbReference>
<dbReference type="SUPFAM" id="SSF53474">
    <property type="entry name" value="alpha/beta-Hydrolases"/>
    <property type="match status" value="1"/>
</dbReference>
<evidence type="ECO:0000313" key="4">
    <source>
        <dbReference type="Proteomes" id="UP001164392"/>
    </source>
</evidence>
<dbReference type="PANTHER" id="PTHR47372">
    <property type="entry name" value="DAUER UP-REGULATED-RELATED"/>
    <property type="match status" value="1"/>
</dbReference>
<name>A0AA46YA08_9XANT</name>
<dbReference type="Gene3D" id="3.40.50.1820">
    <property type="entry name" value="alpha/beta hydrolase"/>
    <property type="match status" value="1"/>
</dbReference>
<evidence type="ECO:0000313" key="3">
    <source>
        <dbReference type="EMBL" id="UYK89654.1"/>
    </source>
</evidence>
<accession>A0AA46YA08</accession>
<protein>
    <recommendedName>
        <fullName evidence="2">Fungal lipase-type domain-containing protein</fullName>
    </recommendedName>
</protein>
<dbReference type="RefSeq" id="WP_267093556.1">
    <property type="nucleotide sequence ID" value="NZ_CP099534.1"/>
</dbReference>
<feature type="compositionally biased region" description="Low complexity" evidence="1">
    <location>
        <begin position="649"/>
        <end position="659"/>
    </location>
</feature>
<evidence type="ECO:0000256" key="1">
    <source>
        <dbReference type="SAM" id="MobiDB-lite"/>
    </source>
</evidence>
<reference evidence="3" key="1">
    <citation type="submission" date="2022-06" db="EMBL/GenBank/DDBJ databases">
        <title>Dynamics of rice microbiomes reveals core vertical transmitted seed endophytes.</title>
        <authorList>
            <person name="Liao K."/>
            <person name="Zhang X."/>
        </authorList>
    </citation>
    <scope>NUCLEOTIDE SEQUENCE</scope>
    <source>
        <strain evidence="3">JR3-14</strain>
    </source>
</reference>
<sequence length="794" mass="83206">MKVIDQALADASNDSYANRSQRDVGDNNRYVSLDGQDYKIFGYASDPATGFHATAYQSVASPHNVIVAYRGTDPGLFSGKSVSEKADHALTTLQDIAVDAKMVRDTVNAQKSAADAFTAQMIAKAAAQGIPKTQIFAAGHSLGGALAELQAAKYGLRGATYNGFGAADMIDGPPQPGFQLTNYRMAGDVVSAASPHVGKVVSLASEEDIQSLRAGRYLDAPPGSAPPNALIAMRLSDHGGQQHFSSDSPDNILQPQRFQEATQRYAANKDAIDRFGSDVSFARAELSESLRQMRGNDGQGQLSPNLRRQLNEYLVLNADPAIRDTIARGAPVRGVADGLQHGADAVRAGGRYVQALDERIAIVAREGGRLTAPFIPVAPLAGHVVGEAARLHGQGADAAARWVGGGLESAKGAVERGAHAAADAVVERIHDPRFQAGVANVTNYIVDAYDGARVAAQTATQTYQLGKQAISDGIDRTERAVTQTYDATKHMVTEGAEQVGRAATQAYGAAKHVVIEGAEQVGRAATQTYDATKHVVTEGAQQVGRAATQTYDAAKHVVTEGAEQVGRAATQTYDASKHVVTEGVAQAGRAATSAYDAAKQAADSAARVGTHAYEAARQTATQGIDAAKHAAGKAYDTLTHPGQWFQRSAPAQAPAATPASGVQSAPSAGHKSDREQNLAALPASDQTMFARIRRDVPTRIDDAHVAQAMLGAKRAGIADADKIDRVQMAGDTLWVSGTTPGFRAATDVAQAAAPMHETVQQAQAFNQQRAQHLTMEAQQRLQDAPGGRGAPAIG</sequence>